<dbReference type="SUPFAM" id="SSF52540">
    <property type="entry name" value="P-loop containing nucleoside triphosphate hydrolases"/>
    <property type="match status" value="1"/>
</dbReference>
<dbReference type="Pfam" id="PF13469">
    <property type="entry name" value="Sulfotransfer_3"/>
    <property type="match status" value="1"/>
</dbReference>
<dbReference type="InterPro" id="IPR027417">
    <property type="entry name" value="P-loop_NTPase"/>
</dbReference>
<dbReference type="Gene3D" id="3.40.50.300">
    <property type="entry name" value="P-loop containing nucleotide triphosphate hydrolases"/>
    <property type="match status" value="1"/>
</dbReference>
<dbReference type="Proteomes" id="UP001161137">
    <property type="component" value="Unassembled WGS sequence"/>
</dbReference>
<dbReference type="AlphaFoldDB" id="A0AA42IK54"/>
<gene>
    <name evidence="1" type="ORF">N5D41_04100</name>
</gene>
<reference evidence="1" key="1">
    <citation type="submission" date="2022-09" db="EMBL/GenBank/DDBJ databases">
        <title>Intensive care unit water sources are persistently colonized with multi-drug resistant bacteria and are the site of extensive horizontal gene transfer of antibiotic resistance genes.</title>
        <authorList>
            <person name="Diorio-Toth L."/>
        </authorList>
    </citation>
    <scope>NUCLEOTIDE SEQUENCE</scope>
    <source>
        <strain evidence="1">GD03863</strain>
    </source>
</reference>
<protein>
    <submittedName>
        <fullName evidence="1">Sulfotransferase</fullName>
    </submittedName>
</protein>
<proteinExistence type="predicted"/>
<sequence>MERSMACMNSEQDFHDWLPIRVWQVNGQWRVDWCWFGDKRLTQPFFRDDVEKALRLPFNQAFRRETGLDALRQWQVDSPGLAPTALIFHASRCGSTLMAQMLAALPDSIVLSEPPPLDSLLRAQRSDPELVGHLQDHVAALLSAYGQPRQGNEQRLFVKLDTWNLFEAPILAKLYPDVPCIFLYRDPLEIAVSQARQPGMQCVPGLLGASGLDGPTDADEKLSPVDFISRVIGRTLEAGLELCFQHGGVPVNYCELPDALWERLAPLFETSESDAAVMQRVANFDAKRPAMNFNADSEHKRRSASPELRASIEHWTTEPYEKLEALRRSNNPQAK</sequence>
<comment type="caution">
    <text evidence="1">The sequence shown here is derived from an EMBL/GenBank/DDBJ whole genome shotgun (WGS) entry which is preliminary data.</text>
</comment>
<evidence type="ECO:0000313" key="1">
    <source>
        <dbReference type="EMBL" id="MDH0700670.1"/>
    </source>
</evidence>
<dbReference type="EMBL" id="JAOCDH010000003">
    <property type="protein sequence ID" value="MDH0700670.1"/>
    <property type="molecule type" value="Genomic_DNA"/>
</dbReference>
<name>A0AA42IK54_9GAMM</name>
<evidence type="ECO:0000313" key="2">
    <source>
        <dbReference type="Proteomes" id="UP001161137"/>
    </source>
</evidence>
<organism evidence="1 2">
    <name type="scientific">Ectopseudomonas toyotomiensis</name>
    <dbReference type="NCBI Taxonomy" id="554344"/>
    <lineage>
        <taxon>Bacteria</taxon>
        <taxon>Pseudomonadati</taxon>
        <taxon>Pseudomonadota</taxon>
        <taxon>Gammaproteobacteria</taxon>
        <taxon>Pseudomonadales</taxon>
        <taxon>Pseudomonadaceae</taxon>
        <taxon>Ectopseudomonas</taxon>
    </lineage>
</organism>
<accession>A0AA42IK54</accession>
<dbReference type="RefSeq" id="WP_279835752.1">
    <property type="nucleotide sequence ID" value="NZ_JAOCDH010000003.1"/>
</dbReference>